<reference evidence="5" key="1">
    <citation type="submission" date="2021-03" db="EMBL/GenBank/DDBJ databases">
        <title>Comparative genomics and phylogenomic investigation of the class Geoglossomycetes provide insights into ecological specialization and systematics.</title>
        <authorList>
            <person name="Melie T."/>
            <person name="Pirro S."/>
            <person name="Miller A.N."/>
            <person name="Quandt A."/>
        </authorList>
    </citation>
    <scope>NUCLEOTIDE SEQUENCE</scope>
    <source>
        <strain evidence="5">CAQ_001_2017</strain>
    </source>
</reference>
<dbReference type="Pfam" id="PF00012">
    <property type="entry name" value="HSP70"/>
    <property type="match status" value="1"/>
</dbReference>
<dbReference type="EMBL" id="JAGHQM010000700">
    <property type="protein sequence ID" value="KAH0558929.1"/>
    <property type="molecule type" value="Genomic_DNA"/>
</dbReference>
<dbReference type="AlphaFoldDB" id="A0A9P8LB65"/>
<dbReference type="InterPro" id="IPR029048">
    <property type="entry name" value="HSP70_C_sf"/>
</dbReference>
<comment type="similarity">
    <text evidence="3">Belongs to the heat shock protein 70 family.</text>
</comment>
<dbReference type="PRINTS" id="PR00301">
    <property type="entry name" value="HEATSHOCK70"/>
</dbReference>
<dbReference type="SUPFAM" id="SSF53067">
    <property type="entry name" value="Actin-like ATPase domain"/>
    <property type="match status" value="2"/>
</dbReference>
<dbReference type="Gene3D" id="3.30.420.40">
    <property type="match status" value="2"/>
</dbReference>
<dbReference type="FunFam" id="3.90.640.10:FF:000002">
    <property type="entry name" value="Heat shock 70 kDa"/>
    <property type="match status" value="1"/>
</dbReference>
<dbReference type="InterPro" id="IPR013126">
    <property type="entry name" value="Hsp_70_fam"/>
</dbReference>
<sequence length="669" mass="74206">MALDSYAIGIDLGTANTCVGVYLDGRVEIIPHEGRSSMPSYVAFTETGRLIGAAAKSQVGINPKNTVFDALRLIGRRYSDAEVQADMKHFPFQVLEKKGKPVISVEYRGNTRHLTPEEILSMILSRAKKDAEIYLGSTIMGAVITVPSYFNSSQRQAIRDAALISELPVLLLINGPTAACSDYVITRRFEGERNVLVADFGAGTFNVVLASFEEGILEVKSTASDLHLGGEDYDNRMVNHFVNEIKRKTKKDLTVNRRALRRLRTACEAAKCELSSRKQTQIEIDSLYDEFDFTSTITRAWFEELCQDLFRSHLDPVERVLRDAKMDKSSVHHVIVIGGSSRIPKLQTLLSYYWGGKELSKFLNPDETVARGAAIHAAIMSGYNSKSSNLDEFLLLDVAPFSLGIETAAGCMTPIIKRNSTIPIRKSVVVSTYEDNQTSFLVSAFEGERALTKYNIPLGEFSIQVSPAPRGVPQIEITFDCDRHDNKWVTAAERGTEKGKIYLRYFDRLSPEEIERMKVEARIYDAVDKAEAERVSARNALESHVYSVKRDVSSSDPRNASILRVATLADILLRWLDENQSAQASEYLLRLTGLREVAASITSESIDTDTTKVEAVERVQMPVQPIQAPPSQPLKKPPPSADTGADANSAPINVTFSAGNWQKTFKDST</sequence>
<comment type="caution">
    <text evidence="5">The sequence shown here is derived from an EMBL/GenBank/DDBJ whole genome shotgun (WGS) entry which is preliminary data.</text>
</comment>
<feature type="region of interest" description="Disordered" evidence="4">
    <location>
        <begin position="622"/>
        <end position="652"/>
    </location>
</feature>
<dbReference type="InterPro" id="IPR018181">
    <property type="entry name" value="Heat_shock_70_CS"/>
</dbReference>
<dbReference type="GO" id="GO:0140662">
    <property type="term" value="F:ATP-dependent protein folding chaperone"/>
    <property type="evidence" value="ECO:0007669"/>
    <property type="project" value="InterPro"/>
</dbReference>
<proteinExistence type="inferred from homology"/>
<dbReference type="PROSITE" id="PS01036">
    <property type="entry name" value="HSP70_3"/>
    <property type="match status" value="1"/>
</dbReference>
<keyword evidence="2 3" id="KW-0067">ATP-binding</keyword>
<organism evidence="5 6">
    <name type="scientific">Trichoglossum hirsutum</name>
    <dbReference type="NCBI Taxonomy" id="265104"/>
    <lineage>
        <taxon>Eukaryota</taxon>
        <taxon>Fungi</taxon>
        <taxon>Dikarya</taxon>
        <taxon>Ascomycota</taxon>
        <taxon>Pezizomycotina</taxon>
        <taxon>Geoglossomycetes</taxon>
        <taxon>Geoglossales</taxon>
        <taxon>Geoglossaceae</taxon>
        <taxon>Trichoglossum</taxon>
    </lineage>
</organism>
<dbReference type="SUPFAM" id="SSF100920">
    <property type="entry name" value="Heat shock protein 70kD (HSP70), peptide-binding domain"/>
    <property type="match status" value="1"/>
</dbReference>
<dbReference type="PANTHER" id="PTHR19375">
    <property type="entry name" value="HEAT SHOCK PROTEIN 70KDA"/>
    <property type="match status" value="1"/>
</dbReference>
<dbReference type="Gene3D" id="2.60.34.10">
    <property type="entry name" value="Substrate Binding Domain Of DNAk, Chain A, domain 1"/>
    <property type="match status" value="1"/>
</dbReference>
<feature type="compositionally biased region" description="Pro residues" evidence="4">
    <location>
        <begin position="627"/>
        <end position="640"/>
    </location>
</feature>
<evidence type="ECO:0008006" key="7">
    <source>
        <dbReference type="Google" id="ProtNLM"/>
    </source>
</evidence>
<evidence type="ECO:0000313" key="6">
    <source>
        <dbReference type="Proteomes" id="UP000750711"/>
    </source>
</evidence>
<evidence type="ECO:0000256" key="1">
    <source>
        <dbReference type="ARBA" id="ARBA00022741"/>
    </source>
</evidence>
<evidence type="ECO:0000313" key="5">
    <source>
        <dbReference type="EMBL" id="KAH0558929.1"/>
    </source>
</evidence>
<keyword evidence="6" id="KW-1185">Reference proteome</keyword>
<dbReference type="Gene3D" id="3.30.30.30">
    <property type="match status" value="1"/>
</dbReference>
<evidence type="ECO:0000256" key="3">
    <source>
        <dbReference type="RuleBase" id="RU003322"/>
    </source>
</evidence>
<dbReference type="GO" id="GO:0005524">
    <property type="term" value="F:ATP binding"/>
    <property type="evidence" value="ECO:0007669"/>
    <property type="project" value="UniProtKB-KW"/>
</dbReference>
<dbReference type="Gene3D" id="1.20.1270.10">
    <property type="match status" value="1"/>
</dbReference>
<dbReference type="InterPro" id="IPR043129">
    <property type="entry name" value="ATPase_NBD"/>
</dbReference>
<evidence type="ECO:0000256" key="2">
    <source>
        <dbReference type="ARBA" id="ARBA00022840"/>
    </source>
</evidence>
<protein>
    <recommendedName>
        <fullName evidence="7">Heat shock protein 70</fullName>
    </recommendedName>
</protein>
<dbReference type="Gene3D" id="3.90.640.10">
    <property type="entry name" value="Actin, Chain A, domain 4"/>
    <property type="match status" value="1"/>
</dbReference>
<evidence type="ECO:0000256" key="4">
    <source>
        <dbReference type="SAM" id="MobiDB-lite"/>
    </source>
</evidence>
<dbReference type="InterPro" id="IPR029047">
    <property type="entry name" value="HSP70_peptide-bd_sf"/>
</dbReference>
<dbReference type="FunFam" id="3.30.30.30:FF:000001">
    <property type="entry name" value="heat shock 70 kDa protein-like"/>
    <property type="match status" value="1"/>
</dbReference>
<accession>A0A9P8LB65</accession>
<gene>
    <name evidence="5" type="ORF">GP486_004443</name>
</gene>
<keyword evidence="1 3" id="KW-0547">Nucleotide-binding</keyword>
<dbReference type="Proteomes" id="UP000750711">
    <property type="component" value="Unassembled WGS sequence"/>
</dbReference>
<name>A0A9P8LB65_9PEZI</name>